<reference evidence="8 9" key="1">
    <citation type="journal article" date="2016" name="Nat. Commun.">
        <title>Thousands of microbial genomes shed light on interconnected biogeochemical processes in an aquifer system.</title>
        <authorList>
            <person name="Anantharaman K."/>
            <person name="Brown C.T."/>
            <person name="Hug L.A."/>
            <person name="Sharon I."/>
            <person name="Castelle C.J."/>
            <person name="Probst A.J."/>
            <person name="Thomas B.C."/>
            <person name="Singh A."/>
            <person name="Wilkins M.J."/>
            <person name="Karaoz U."/>
            <person name="Brodie E.L."/>
            <person name="Williams K.H."/>
            <person name="Hubbard S.S."/>
            <person name="Banfield J.F."/>
        </authorList>
    </citation>
    <scope>NUCLEOTIDE SEQUENCE [LARGE SCALE GENOMIC DNA]</scope>
</reference>
<protein>
    <recommendedName>
        <fullName evidence="7">Peptidase M3A/M3B catalytic domain-containing protein</fullName>
    </recommendedName>
</protein>
<dbReference type="EMBL" id="MHRX01000036">
    <property type="protein sequence ID" value="OHA33022.1"/>
    <property type="molecule type" value="Genomic_DNA"/>
</dbReference>
<dbReference type="Gene3D" id="1.20.140.70">
    <property type="entry name" value="Oligopeptidase f, N-terminal domain"/>
    <property type="match status" value="1"/>
</dbReference>
<organism evidence="8 9">
    <name type="scientific">Candidatus Taylorbacteria bacterium RIFCSPLOWO2_01_FULL_45_15b</name>
    <dbReference type="NCBI Taxonomy" id="1802319"/>
    <lineage>
        <taxon>Bacteria</taxon>
        <taxon>Candidatus Tayloriibacteriota</taxon>
    </lineage>
</organism>
<evidence type="ECO:0000256" key="3">
    <source>
        <dbReference type="ARBA" id="ARBA00022801"/>
    </source>
</evidence>
<evidence type="ECO:0000313" key="8">
    <source>
        <dbReference type="EMBL" id="OHA33022.1"/>
    </source>
</evidence>
<gene>
    <name evidence="8" type="ORF">A2928_00525</name>
</gene>
<evidence type="ECO:0000256" key="4">
    <source>
        <dbReference type="ARBA" id="ARBA00022833"/>
    </source>
</evidence>
<evidence type="ECO:0000256" key="2">
    <source>
        <dbReference type="ARBA" id="ARBA00022723"/>
    </source>
</evidence>
<dbReference type="AlphaFoldDB" id="A0A1G2NCE3"/>
<evidence type="ECO:0000256" key="1">
    <source>
        <dbReference type="ARBA" id="ARBA00022670"/>
    </source>
</evidence>
<dbReference type="InterPro" id="IPR001567">
    <property type="entry name" value="Pept_M3A_M3B_dom"/>
</dbReference>
<evidence type="ECO:0000256" key="6">
    <source>
        <dbReference type="RuleBase" id="RU003435"/>
    </source>
</evidence>
<proteinExistence type="inferred from homology"/>
<dbReference type="STRING" id="1802319.A2928_00525"/>
<dbReference type="SUPFAM" id="SSF55486">
    <property type="entry name" value="Metalloproteases ('zincins'), catalytic domain"/>
    <property type="match status" value="1"/>
</dbReference>
<dbReference type="Proteomes" id="UP000176221">
    <property type="component" value="Unassembled WGS sequence"/>
</dbReference>
<comment type="caution">
    <text evidence="8">The sequence shown here is derived from an EMBL/GenBank/DDBJ whole genome shotgun (WGS) entry which is preliminary data.</text>
</comment>
<evidence type="ECO:0000259" key="7">
    <source>
        <dbReference type="Pfam" id="PF01432"/>
    </source>
</evidence>
<dbReference type="GO" id="GO:0006518">
    <property type="term" value="P:peptide metabolic process"/>
    <property type="evidence" value="ECO:0007669"/>
    <property type="project" value="TreeGrafter"/>
</dbReference>
<dbReference type="GO" id="GO:0006508">
    <property type="term" value="P:proteolysis"/>
    <property type="evidence" value="ECO:0007669"/>
    <property type="project" value="UniProtKB-KW"/>
</dbReference>
<dbReference type="Gene3D" id="1.10.1370.20">
    <property type="entry name" value="Oligoendopeptidase f, C-terminal domain"/>
    <property type="match status" value="1"/>
</dbReference>
<keyword evidence="1 6" id="KW-0645">Protease</keyword>
<dbReference type="InterPro" id="IPR042088">
    <property type="entry name" value="OligoPept_F_C"/>
</dbReference>
<accession>A0A1G2NCE3</accession>
<keyword evidence="3 6" id="KW-0378">Hydrolase</keyword>
<evidence type="ECO:0000256" key="5">
    <source>
        <dbReference type="ARBA" id="ARBA00023049"/>
    </source>
</evidence>
<keyword evidence="5 6" id="KW-0482">Metalloprotease</keyword>
<dbReference type="InterPro" id="IPR045090">
    <property type="entry name" value="Pept_M3A_M3B"/>
</dbReference>
<dbReference type="PANTHER" id="PTHR11804:SF84">
    <property type="entry name" value="SACCHAROLYSIN"/>
    <property type="match status" value="1"/>
</dbReference>
<comment type="similarity">
    <text evidence="6">Belongs to the peptidase M3 family.</text>
</comment>
<sequence>MKRNRHKQKTEWDLRALYASPNDPKIESDVKRLEARAKEFNKKYNTSRAWLGSPNELNKVLQEYEDIVCSVGTFKPLLYFSYLRALGARKSEYDARIALLTPRAQHISNLLLFFELELAKLDGAVRQKFLKAGILVGRRYLLKRIFDSAKHNLTLSEEKIMNLKSQTSYDMWVEVVERILSSKTVLYKGKKIPLPQAQNLIPQLSLKDRRLLHVLLNDVYKEIAPIAEAEINAIVINKKTNDELRAFEKPYSQTVLSYQNDPKTVEVLVKTVTDNFSISKDFYAIKAKLLGVKKLTYADRTASIGSIKRSFKFDEATKIVRDSFAKAHPEFAEVLDDMLKMGNIDAFPKAGKQGGAFCSSGYKTPIYVLLNHTNSFNDVRTYAHEMGHAIHAHYSRGQRPLYSGHSYATAEIASTLFENFVFDAVFDSLNESEKKIALHDKLNSSVSTVFRQVACFNFENQLHTAIRKNGYLSKEEIASLLKKNLEQYMGPVMKLIPDDGYFFVTWSHIRRFFYVYSYAFGELVSNAMYAEYKGDPKFINKIIEFLKAGESDTPENILRGIGIDVTLPNFFLQGLNEIKSEMLDFKQIV</sequence>
<dbReference type="GO" id="GO:0046872">
    <property type="term" value="F:metal ion binding"/>
    <property type="evidence" value="ECO:0007669"/>
    <property type="project" value="UniProtKB-UniRule"/>
</dbReference>
<dbReference type="Pfam" id="PF01432">
    <property type="entry name" value="Peptidase_M3"/>
    <property type="match status" value="1"/>
</dbReference>
<dbReference type="PANTHER" id="PTHR11804">
    <property type="entry name" value="PROTEASE M3 THIMET OLIGOPEPTIDASE-RELATED"/>
    <property type="match status" value="1"/>
</dbReference>
<name>A0A1G2NCE3_9BACT</name>
<comment type="cofactor">
    <cofactor evidence="6">
        <name>Zn(2+)</name>
        <dbReference type="ChEBI" id="CHEBI:29105"/>
    </cofactor>
    <text evidence="6">Binds 1 zinc ion.</text>
</comment>
<keyword evidence="2 6" id="KW-0479">Metal-binding</keyword>
<evidence type="ECO:0000313" key="9">
    <source>
        <dbReference type="Proteomes" id="UP000176221"/>
    </source>
</evidence>
<keyword evidence="4 6" id="KW-0862">Zinc</keyword>
<feature type="domain" description="Peptidase M3A/M3B catalytic" evidence="7">
    <location>
        <begin position="231"/>
        <end position="575"/>
    </location>
</feature>
<dbReference type="CDD" id="cd09610">
    <property type="entry name" value="M3B_PepF"/>
    <property type="match status" value="1"/>
</dbReference>
<dbReference type="GO" id="GO:0004222">
    <property type="term" value="F:metalloendopeptidase activity"/>
    <property type="evidence" value="ECO:0007669"/>
    <property type="project" value="InterPro"/>
</dbReference>